<dbReference type="PANTHER" id="PTHR21137:SF35">
    <property type="entry name" value="ODORANT RECEPTOR 19A-RELATED"/>
    <property type="match status" value="1"/>
</dbReference>
<keyword evidence="4 10" id="KW-0812">Transmembrane</keyword>
<evidence type="ECO:0000256" key="3">
    <source>
        <dbReference type="ARBA" id="ARBA00022606"/>
    </source>
</evidence>
<name>A0A6M6DQA1_CERKI</name>
<dbReference type="GO" id="GO:0004984">
    <property type="term" value="F:olfactory receptor activity"/>
    <property type="evidence" value="ECO:0007669"/>
    <property type="project" value="InterPro"/>
</dbReference>
<organism evidence="11">
    <name type="scientific">Ceracris kiangsu</name>
    <name type="common">Yellow-spined bamboo locust</name>
    <name type="synonym">Rammeacris kiangsu</name>
    <dbReference type="NCBI Taxonomy" id="227354"/>
    <lineage>
        <taxon>Eukaryota</taxon>
        <taxon>Metazoa</taxon>
        <taxon>Ecdysozoa</taxon>
        <taxon>Arthropoda</taxon>
        <taxon>Hexapoda</taxon>
        <taxon>Insecta</taxon>
        <taxon>Pterygota</taxon>
        <taxon>Neoptera</taxon>
        <taxon>Polyneoptera</taxon>
        <taxon>Orthoptera</taxon>
        <taxon>Caelifera</taxon>
        <taxon>Acrididea</taxon>
        <taxon>Acridomorpha</taxon>
        <taxon>Acridoidea</taxon>
        <taxon>Acrididae</taxon>
        <taxon>Gomphocerinae</taxon>
        <taxon>Ceracris</taxon>
    </lineage>
</organism>
<evidence type="ECO:0000256" key="1">
    <source>
        <dbReference type="ARBA" id="ARBA00004651"/>
    </source>
</evidence>
<feature type="transmembrane region" description="Helical" evidence="10">
    <location>
        <begin position="141"/>
        <end position="163"/>
    </location>
</feature>
<feature type="transmembrane region" description="Helical" evidence="10">
    <location>
        <begin position="76"/>
        <end position="98"/>
    </location>
</feature>
<evidence type="ECO:0000256" key="7">
    <source>
        <dbReference type="ARBA" id="ARBA00023136"/>
    </source>
</evidence>
<dbReference type="Pfam" id="PF02949">
    <property type="entry name" value="7tm_6"/>
    <property type="match status" value="1"/>
</dbReference>
<feature type="transmembrane region" description="Helical" evidence="10">
    <location>
        <begin position="309"/>
        <end position="330"/>
    </location>
</feature>
<keyword evidence="7 10" id="KW-0472">Membrane</keyword>
<evidence type="ECO:0000256" key="4">
    <source>
        <dbReference type="ARBA" id="ARBA00022692"/>
    </source>
</evidence>
<dbReference type="AlphaFoldDB" id="A0A6M6DQA1"/>
<dbReference type="GO" id="GO:0005886">
    <property type="term" value="C:plasma membrane"/>
    <property type="evidence" value="ECO:0007669"/>
    <property type="project" value="UniProtKB-SubCell"/>
</dbReference>
<keyword evidence="3 10" id="KW-0716">Sensory transduction</keyword>
<evidence type="ECO:0000256" key="2">
    <source>
        <dbReference type="ARBA" id="ARBA00022475"/>
    </source>
</evidence>
<evidence type="ECO:0000256" key="8">
    <source>
        <dbReference type="ARBA" id="ARBA00023170"/>
    </source>
</evidence>
<dbReference type="PANTHER" id="PTHR21137">
    <property type="entry name" value="ODORANT RECEPTOR"/>
    <property type="match status" value="1"/>
</dbReference>
<comment type="caution">
    <text evidence="10">Lacks conserved residue(s) required for the propagation of feature annotation.</text>
</comment>
<protein>
    <recommendedName>
        <fullName evidence="10">Odorant receptor</fullName>
    </recommendedName>
</protein>
<dbReference type="GO" id="GO:0007165">
    <property type="term" value="P:signal transduction"/>
    <property type="evidence" value="ECO:0007669"/>
    <property type="project" value="UniProtKB-KW"/>
</dbReference>
<comment type="subcellular location">
    <subcellularLocation>
        <location evidence="1 10">Cell membrane</location>
        <topology evidence="1 10">Multi-pass membrane protein</topology>
    </subcellularLocation>
</comment>
<dbReference type="EMBL" id="MT072596">
    <property type="protein sequence ID" value="QJX74324.1"/>
    <property type="molecule type" value="mRNA"/>
</dbReference>
<evidence type="ECO:0000256" key="5">
    <source>
        <dbReference type="ARBA" id="ARBA00022725"/>
    </source>
</evidence>
<evidence type="ECO:0000256" key="10">
    <source>
        <dbReference type="RuleBase" id="RU351113"/>
    </source>
</evidence>
<proteinExistence type="evidence at transcript level"/>
<evidence type="ECO:0000256" key="9">
    <source>
        <dbReference type="ARBA" id="ARBA00023224"/>
    </source>
</evidence>
<dbReference type="InterPro" id="IPR004117">
    <property type="entry name" value="7tm6_olfct_rcpt"/>
</dbReference>
<sequence>MGHGQEEDLEKTLSWSESNQSVLKLNIRHLWMFGLWPLFESCLFHLYTFYGYILGLWNFIECLVAIYFAWGDMDEVTLLFMTIASNLNGLIKMTFFLYDRRRYNSLARRVGALVSVQSDVCGREPALAAILTSCQRRAFRLTLALLLFMFSQCFVWFPMPLIAHPELRRLPFAQHAWDDNANLYGLSYFAQCAAGLWMTQMSFGMDCLFASVMILLAAQLDILAQRIVALRKDDYKEKGGYPEKKPAPRFGDEMYDDLCLCIQSHQKILSFVTHLQNTMSPIAMTQFAFSVLCICLGLFQATFSEDFSAVFKCASFLPIPCAHVFLYCWAANNVTVQAEAVSAAAYGSSWVEASERFKHAIRILVSRAQKPLVLTAGHLYPIDREAFLSLVNASYSYYALLSQMNNR</sequence>
<keyword evidence="5 10" id="KW-0552">Olfaction</keyword>
<evidence type="ECO:0000313" key="11">
    <source>
        <dbReference type="EMBL" id="QJX74324.1"/>
    </source>
</evidence>
<keyword evidence="9 10" id="KW-0807">Transducer</keyword>
<keyword evidence="8 10" id="KW-0675">Receptor</keyword>
<dbReference type="GO" id="GO:0005549">
    <property type="term" value="F:odorant binding"/>
    <property type="evidence" value="ECO:0007669"/>
    <property type="project" value="InterPro"/>
</dbReference>
<reference evidence="11" key="1">
    <citation type="submission" date="2020-01" db="EMBL/GenBank/DDBJ databases">
        <title>Identification and Expression Profiles Analysis of Chemosensory Genes from the Antennal Transcriptome of Ceracris kiangsu Tsai (Orthoptera: Acrididae).</title>
        <authorList>
            <person name="Li R."/>
            <person name="Jiang G.-f."/>
        </authorList>
    </citation>
    <scope>NUCLEOTIDE SEQUENCE</scope>
</reference>
<feature type="transmembrane region" description="Helical" evidence="10">
    <location>
        <begin position="282"/>
        <end position="303"/>
    </location>
</feature>
<feature type="transmembrane region" description="Helical" evidence="10">
    <location>
        <begin position="203"/>
        <end position="224"/>
    </location>
</feature>
<keyword evidence="6 10" id="KW-1133">Transmembrane helix</keyword>
<comment type="similarity">
    <text evidence="10">Belongs to the insect chemoreceptor superfamily. Heteromeric odorant receptor channel (TC 1.A.69) family.</text>
</comment>
<feature type="transmembrane region" description="Helical" evidence="10">
    <location>
        <begin position="49"/>
        <end position="70"/>
    </location>
</feature>
<keyword evidence="2" id="KW-1003">Cell membrane</keyword>
<evidence type="ECO:0000256" key="6">
    <source>
        <dbReference type="ARBA" id="ARBA00022989"/>
    </source>
</evidence>
<accession>A0A6M6DQA1</accession>